<evidence type="ECO:0000313" key="9">
    <source>
        <dbReference type="EMBL" id="KAG9194684.1"/>
    </source>
</evidence>
<feature type="transmembrane region" description="Helical" evidence="7">
    <location>
        <begin position="228"/>
        <end position="251"/>
    </location>
</feature>
<evidence type="ECO:0000256" key="5">
    <source>
        <dbReference type="ARBA" id="ARBA00023136"/>
    </source>
</evidence>
<dbReference type="EC" id="2.4.1.-" evidence="9"/>
<dbReference type="Gene3D" id="1.20.1250.20">
    <property type="entry name" value="MFS general substrate transporter like domains"/>
    <property type="match status" value="1"/>
</dbReference>
<dbReference type="PROSITE" id="PS50850">
    <property type="entry name" value="MFS"/>
    <property type="match status" value="1"/>
</dbReference>
<keyword evidence="10" id="KW-1185">Reference proteome</keyword>
<feature type="transmembrane region" description="Helical" evidence="7">
    <location>
        <begin position="447"/>
        <end position="466"/>
    </location>
</feature>
<dbReference type="PANTHER" id="PTHR23511">
    <property type="entry name" value="SYNAPTIC VESICLE GLYCOPROTEIN 2"/>
    <property type="match status" value="1"/>
</dbReference>
<accession>A0AAD4IHM4</accession>
<evidence type="ECO:0000256" key="2">
    <source>
        <dbReference type="ARBA" id="ARBA00022448"/>
    </source>
</evidence>
<evidence type="ECO:0000256" key="6">
    <source>
        <dbReference type="SAM" id="MobiDB-lite"/>
    </source>
</evidence>
<keyword evidence="4 7" id="KW-1133">Transmembrane helix</keyword>
<feature type="transmembrane region" description="Helical" evidence="7">
    <location>
        <begin position="531"/>
        <end position="555"/>
    </location>
</feature>
<feature type="domain" description="Major facilitator superfamily (MFS) profile" evidence="8">
    <location>
        <begin position="105"/>
        <end position="589"/>
    </location>
</feature>
<dbReference type="CDD" id="cd17316">
    <property type="entry name" value="MFS_SV2_like"/>
    <property type="match status" value="1"/>
</dbReference>
<feature type="compositionally biased region" description="Polar residues" evidence="6">
    <location>
        <begin position="33"/>
        <end position="44"/>
    </location>
</feature>
<evidence type="ECO:0000256" key="4">
    <source>
        <dbReference type="ARBA" id="ARBA00022989"/>
    </source>
</evidence>
<comment type="subcellular location">
    <subcellularLocation>
        <location evidence="1">Membrane</location>
        <topology evidence="1">Multi-pass membrane protein</topology>
    </subcellularLocation>
</comment>
<keyword evidence="9" id="KW-0328">Glycosyltransferase</keyword>
<dbReference type="Proteomes" id="UP001199106">
    <property type="component" value="Unassembled WGS sequence"/>
</dbReference>
<dbReference type="SUPFAM" id="SSF103473">
    <property type="entry name" value="MFS general substrate transporter"/>
    <property type="match status" value="1"/>
</dbReference>
<feature type="transmembrane region" description="Helical" evidence="7">
    <location>
        <begin position="567"/>
        <end position="585"/>
    </location>
</feature>
<evidence type="ECO:0000256" key="7">
    <source>
        <dbReference type="SAM" id="Phobius"/>
    </source>
</evidence>
<dbReference type="PANTHER" id="PTHR23511:SF3">
    <property type="entry name" value="MAJOR FACILITATOR SUPERFAMILY (MFS) PROFILE DOMAIN-CONTAINING PROTEIN"/>
    <property type="match status" value="1"/>
</dbReference>
<feature type="transmembrane region" description="Helical" evidence="7">
    <location>
        <begin position="105"/>
        <end position="124"/>
    </location>
</feature>
<name>A0AAD4IHM4_9PLEO</name>
<evidence type="ECO:0000259" key="8">
    <source>
        <dbReference type="PROSITE" id="PS50850"/>
    </source>
</evidence>
<feature type="region of interest" description="Disordered" evidence="6">
    <location>
        <begin position="33"/>
        <end position="70"/>
    </location>
</feature>
<feature type="transmembrane region" description="Helical" evidence="7">
    <location>
        <begin position="398"/>
        <end position="416"/>
    </location>
</feature>
<dbReference type="EMBL" id="JAANER010000002">
    <property type="protein sequence ID" value="KAG9194684.1"/>
    <property type="molecule type" value="Genomic_DNA"/>
</dbReference>
<feature type="transmembrane region" description="Helical" evidence="7">
    <location>
        <begin position="170"/>
        <end position="189"/>
    </location>
</feature>
<keyword evidence="9" id="KW-0808">Transferase</keyword>
<feature type="transmembrane region" description="Helical" evidence="7">
    <location>
        <begin position="290"/>
        <end position="312"/>
    </location>
</feature>
<dbReference type="GO" id="GO:0016020">
    <property type="term" value="C:membrane"/>
    <property type="evidence" value="ECO:0007669"/>
    <property type="project" value="UniProtKB-SubCell"/>
</dbReference>
<evidence type="ECO:0000313" key="10">
    <source>
        <dbReference type="Proteomes" id="UP001199106"/>
    </source>
</evidence>
<feature type="compositionally biased region" description="Basic and acidic residues" evidence="6">
    <location>
        <begin position="47"/>
        <end position="70"/>
    </location>
</feature>
<proteinExistence type="predicted"/>
<dbReference type="Pfam" id="PF07690">
    <property type="entry name" value="MFS_1"/>
    <property type="match status" value="1"/>
</dbReference>
<comment type="caution">
    <text evidence="9">The sequence shown here is derived from an EMBL/GenBank/DDBJ whole genome shotgun (WGS) entry which is preliminary data.</text>
</comment>
<dbReference type="InterPro" id="IPR036259">
    <property type="entry name" value="MFS_trans_sf"/>
</dbReference>
<dbReference type="InterPro" id="IPR011701">
    <property type="entry name" value="MFS"/>
</dbReference>
<protein>
    <submittedName>
        <fullName evidence="9">1,3-beta-glucanosyltransferase GAS3</fullName>
        <ecNumber evidence="9">2.4.1.-</ecNumber>
    </submittedName>
</protein>
<evidence type="ECO:0000256" key="3">
    <source>
        <dbReference type="ARBA" id="ARBA00022692"/>
    </source>
</evidence>
<feature type="transmembrane region" description="Helical" evidence="7">
    <location>
        <begin position="195"/>
        <end position="216"/>
    </location>
</feature>
<keyword evidence="3 7" id="KW-0812">Transmembrane</keyword>
<reference evidence="9" key="1">
    <citation type="submission" date="2021-07" db="EMBL/GenBank/DDBJ databases">
        <title>Genome Resource of American Ginseng Black Spot Pathogen Alternaria panax.</title>
        <authorList>
            <person name="Qiu C."/>
            <person name="Wang W."/>
            <person name="Liu Z."/>
        </authorList>
    </citation>
    <scope>NUCLEOTIDE SEQUENCE</scope>
    <source>
        <strain evidence="9">BNCC115425</strain>
    </source>
</reference>
<keyword evidence="2" id="KW-0813">Transport</keyword>
<sequence>MSRRSPEAGEGDALLSAGEVIASSSRTYSTLDDINAIQGTTTGDGPSLDKDKEKPAGRDQSDDPERSRSLAEELGDEGISLYEKKCLLINREIDLMGMGRYQWSIWALCGFGYMIDLMWAQAFGLVLSPIQQELGFGADQTGKLSTAFSIGLTAGAFVWGVLVDVIGRKFSFNLTVFIACIFGTCIGAPSTYNAILVLTALTGFGVGGNIPIDTTITLEATPQDKRYLLPLLSMFQPIGVVICSVLAYGFIPNWSCSPNFSEGDRALPACSAVGTEEACCSREDNMGWRYLLFTLGGITILVFILRSVVFTFQESPKFLIYRGKDAEAIQVLHTMAQYNGTKCALVLEDLETLEQEFDSDRSTGPMLGGGVKQLKSTWTEKLKLEGDRFKILFSSFQMTRLTLLVWLTYICDYWGFTVAGESYLPQILAVKNGALNLSLRYTYRSYIFIYLPGVLGVVLGTLSYRASRVGRKWTMVVSSALIGISIFLFSSVNSAASNIGFNVMEYFFQSMFNSVLYGWTPEAFPAPIRGTACGIASFWGRLFGIVSPLIAQHLYAGGEAGRDINSVLYLAGGVTLGCVITTALLPSKLVGRQSL</sequence>
<feature type="transmembrane region" description="Helical" evidence="7">
    <location>
        <begin position="144"/>
        <end position="163"/>
    </location>
</feature>
<dbReference type="InterPro" id="IPR020846">
    <property type="entry name" value="MFS_dom"/>
</dbReference>
<dbReference type="GO" id="GO:0022857">
    <property type="term" value="F:transmembrane transporter activity"/>
    <property type="evidence" value="ECO:0007669"/>
    <property type="project" value="InterPro"/>
</dbReference>
<keyword evidence="5 7" id="KW-0472">Membrane</keyword>
<organism evidence="9 10">
    <name type="scientific">Alternaria panax</name>
    <dbReference type="NCBI Taxonomy" id="48097"/>
    <lineage>
        <taxon>Eukaryota</taxon>
        <taxon>Fungi</taxon>
        <taxon>Dikarya</taxon>
        <taxon>Ascomycota</taxon>
        <taxon>Pezizomycotina</taxon>
        <taxon>Dothideomycetes</taxon>
        <taxon>Pleosporomycetidae</taxon>
        <taxon>Pleosporales</taxon>
        <taxon>Pleosporineae</taxon>
        <taxon>Pleosporaceae</taxon>
        <taxon>Alternaria</taxon>
        <taxon>Alternaria sect. Panax</taxon>
    </lineage>
</organism>
<dbReference type="GO" id="GO:0016757">
    <property type="term" value="F:glycosyltransferase activity"/>
    <property type="evidence" value="ECO:0007669"/>
    <property type="project" value="UniProtKB-KW"/>
</dbReference>
<dbReference type="AlphaFoldDB" id="A0AAD4IHM4"/>
<gene>
    <name evidence="9" type="ORF">G6011_04719</name>
</gene>
<evidence type="ECO:0000256" key="1">
    <source>
        <dbReference type="ARBA" id="ARBA00004141"/>
    </source>
</evidence>
<feature type="transmembrane region" description="Helical" evidence="7">
    <location>
        <begin position="473"/>
        <end position="493"/>
    </location>
</feature>